<feature type="transmembrane region" description="Helical" evidence="6">
    <location>
        <begin position="318"/>
        <end position="342"/>
    </location>
</feature>
<evidence type="ECO:0000313" key="8">
    <source>
        <dbReference type="Proteomes" id="UP000181962"/>
    </source>
</evidence>
<keyword evidence="3 6" id="KW-0812">Transmembrane</keyword>
<evidence type="ECO:0000256" key="6">
    <source>
        <dbReference type="SAM" id="Phobius"/>
    </source>
</evidence>
<sequence length="406" mass="42507">MPSLIHTYAEMLLARGLAILGSFGVAITTARMLGPVERGRYYYIVTLAAIALQIASLGIQSSNTYLIARTPALLAQIMANSLWLAVLAGVAAAAGVIAFDLAIGGPEQSFMFVAIVMALTPSLLLFLYLSNIAVALNRPRTFNGLIILNGVAAIGAALSASWLAPQLGGFLVAAVVASFVACVVAWAVLAKGVDIPRRFDVGLFRDGIAFALRAHVATLLGFVMGRMSVMVLRQFGEFADIGYWSIAAQIADALLILPSTIGLLLFPALVRAKGPARMQQYKVALLQITLLMALVCTASAVLASPIVTIIFGKAYEPAVAIILALLPGVFFIGVASAASQFLSASGFPWSQVMAWLCGATLQVVLSVALFGQFGAVGLAWIQSASAGFVCVWLLLNSLRSGLSADL</sequence>
<evidence type="ECO:0000256" key="4">
    <source>
        <dbReference type="ARBA" id="ARBA00022989"/>
    </source>
</evidence>
<dbReference type="GO" id="GO:0005886">
    <property type="term" value="C:plasma membrane"/>
    <property type="evidence" value="ECO:0007669"/>
    <property type="project" value="UniProtKB-SubCell"/>
</dbReference>
<dbReference type="EMBL" id="CP017637">
    <property type="protein sequence ID" value="APG10529.1"/>
    <property type="molecule type" value="Genomic_DNA"/>
</dbReference>
<dbReference type="Proteomes" id="UP000181962">
    <property type="component" value="Chromosome"/>
</dbReference>
<accession>A0A1L3FB45</accession>
<proteinExistence type="predicted"/>
<dbReference type="OrthoDB" id="8482265at2"/>
<dbReference type="PANTHER" id="PTHR30250:SF11">
    <property type="entry name" value="O-ANTIGEN TRANSPORTER-RELATED"/>
    <property type="match status" value="1"/>
</dbReference>
<feature type="transmembrane region" description="Helical" evidence="6">
    <location>
        <begin position="354"/>
        <end position="373"/>
    </location>
</feature>
<evidence type="ECO:0000256" key="2">
    <source>
        <dbReference type="ARBA" id="ARBA00022475"/>
    </source>
</evidence>
<keyword evidence="2" id="KW-1003">Cell membrane</keyword>
<evidence type="ECO:0000256" key="3">
    <source>
        <dbReference type="ARBA" id="ARBA00022692"/>
    </source>
</evidence>
<name>A0A1L3FB45_BRAJP</name>
<gene>
    <name evidence="7" type="ORF">BKD09_19570</name>
</gene>
<keyword evidence="4 6" id="KW-1133">Transmembrane helix</keyword>
<feature type="transmembrane region" description="Helical" evidence="6">
    <location>
        <begin position="290"/>
        <end position="312"/>
    </location>
</feature>
<reference evidence="7 8" key="1">
    <citation type="submission" date="2016-11" db="EMBL/GenBank/DDBJ databases">
        <title>Complete Genome Sequence of Bradyrhizobium sp. strain J5, an isolated from soybean nodule in Hokkaido.</title>
        <authorList>
            <person name="Kanehara K."/>
        </authorList>
    </citation>
    <scope>NUCLEOTIDE SEQUENCE [LARGE SCALE GENOMIC DNA]</scope>
    <source>
        <strain evidence="7 8">J5</strain>
    </source>
</reference>
<evidence type="ECO:0000256" key="5">
    <source>
        <dbReference type="ARBA" id="ARBA00023136"/>
    </source>
</evidence>
<dbReference type="InterPro" id="IPR050833">
    <property type="entry name" value="Poly_Biosynth_Transport"/>
</dbReference>
<dbReference type="AlphaFoldDB" id="A0A1L3FB45"/>
<feature type="transmembrane region" description="Helical" evidence="6">
    <location>
        <begin position="170"/>
        <end position="189"/>
    </location>
</feature>
<feature type="transmembrane region" description="Helical" evidence="6">
    <location>
        <begin position="241"/>
        <end position="269"/>
    </location>
</feature>
<feature type="transmembrane region" description="Helical" evidence="6">
    <location>
        <begin position="109"/>
        <end position="129"/>
    </location>
</feature>
<feature type="transmembrane region" description="Helical" evidence="6">
    <location>
        <begin position="210"/>
        <end position="229"/>
    </location>
</feature>
<feature type="transmembrane region" description="Helical" evidence="6">
    <location>
        <begin position="141"/>
        <end position="164"/>
    </location>
</feature>
<evidence type="ECO:0008006" key="9">
    <source>
        <dbReference type="Google" id="ProtNLM"/>
    </source>
</evidence>
<feature type="transmembrane region" description="Helical" evidence="6">
    <location>
        <begin position="379"/>
        <end position="398"/>
    </location>
</feature>
<feature type="transmembrane region" description="Helical" evidence="6">
    <location>
        <begin position="12"/>
        <end position="34"/>
    </location>
</feature>
<evidence type="ECO:0000313" key="7">
    <source>
        <dbReference type="EMBL" id="APG10529.1"/>
    </source>
</evidence>
<feature type="transmembrane region" description="Helical" evidence="6">
    <location>
        <begin position="80"/>
        <end position="103"/>
    </location>
</feature>
<dbReference type="PANTHER" id="PTHR30250">
    <property type="entry name" value="PST FAMILY PREDICTED COLANIC ACID TRANSPORTER"/>
    <property type="match status" value="1"/>
</dbReference>
<dbReference type="InterPro" id="IPR002797">
    <property type="entry name" value="Polysacc_synth"/>
</dbReference>
<dbReference type="RefSeq" id="WP_071912007.1">
    <property type="nucleotide sequence ID" value="NZ_CP017637.1"/>
</dbReference>
<protein>
    <recommendedName>
        <fullName evidence="9">Polysaccharide biosynthesis protein</fullName>
    </recommendedName>
</protein>
<dbReference type="Pfam" id="PF01943">
    <property type="entry name" value="Polysacc_synt"/>
    <property type="match status" value="1"/>
</dbReference>
<keyword evidence="5 6" id="KW-0472">Membrane</keyword>
<evidence type="ECO:0000256" key="1">
    <source>
        <dbReference type="ARBA" id="ARBA00004651"/>
    </source>
</evidence>
<comment type="subcellular location">
    <subcellularLocation>
        <location evidence="1">Cell membrane</location>
        <topology evidence="1">Multi-pass membrane protein</topology>
    </subcellularLocation>
</comment>
<feature type="transmembrane region" description="Helical" evidence="6">
    <location>
        <begin position="40"/>
        <end position="59"/>
    </location>
</feature>
<organism evidence="7 8">
    <name type="scientific">Bradyrhizobium japonicum</name>
    <dbReference type="NCBI Taxonomy" id="375"/>
    <lineage>
        <taxon>Bacteria</taxon>
        <taxon>Pseudomonadati</taxon>
        <taxon>Pseudomonadota</taxon>
        <taxon>Alphaproteobacteria</taxon>
        <taxon>Hyphomicrobiales</taxon>
        <taxon>Nitrobacteraceae</taxon>
        <taxon>Bradyrhizobium</taxon>
    </lineage>
</organism>